<protein>
    <submittedName>
        <fullName evidence="2">Uncharacterized protein</fullName>
    </submittedName>
</protein>
<dbReference type="EMBL" id="CAKOFQ010006690">
    <property type="protein sequence ID" value="CAH1960907.1"/>
    <property type="molecule type" value="Genomic_DNA"/>
</dbReference>
<sequence length="34" mass="4107">MDAKIHNCFGTYLSIWKTFFFLCVYFSYCSFLIP</sequence>
<feature type="transmembrane region" description="Helical" evidence="1">
    <location>
        <begin position="12"/>
        <end position="33"/>
    </location>
</feature>
<keyword evidence="3" id="KW-1185">Reference proteome</keyword>
<evidence type="ECO:0000313" key="2">
    <source>
        <dbReference type="EMBL" id="CAH1960907.1"/>
    </source>
</evidence>
<dbReference type="Proteomes" id="UP001152888">
    <property type="component" value="Unassembled WGS sequence"/>
</dbReference>
<organism evidence="2 3">
    <name type="scientific">Acanthoscelides obtectus</name>
    <name type="common">Bean weevil</name>
    <name type="synonym">Bruchus obtectus</name>
    <dbReference type="NCBI Taxonomy" id="200917"/>
    <lineage>
        <taxon>Eukaryota</taxon>
        <taxon>Metazoa</taxon>
        <taxon>Ecdysozoa</taxon>
        <taxon>Arthropoda</taxon>
        <taxon>Hexapoda</taxon>
        <taxon>Insecta</taxon>
        <taxon>Pterygota</taxon>
        <taxon>Neoptera</taxon>
        <taxon>Endopterygota</taxon>
        <taxon>Coleoptera</taxon>
        <taxon>Polyphaga</taxon>
        <taxon>Cucujiformia</taxon>
        <taxon>Chrysomeloidea</taxon>
        <taxon>Chrysomelidae</taxon>
        <taxon>Bruchinae</taxon>
        <taxon>Bruchini</taxon>
        <taxon>Acanthoscelides</taxon>
    </lineage>
</organism>
<dbReference type="AlphaFoldDB" id="A0A9P0NZK7"/>
<accession>A0A9P0NZK7</accession>
<evidence type="ECO:0000256" key="1">
    <source>
        <dbReference type="SAM" id="Phobius"/>
    </source>
</evidence>
<reference evidence="2" key="1">
    <citation type="submission" date="2022-03" db="EMBL/GenBank/DDBJ databases">
        <authorList>
            <person name="Sayadi A."/>
        </authorList>
    </citation>
    <scope>NUCLEOTIDE SEQUENCE</scope>
</reference>
<keyword evidence="1" id="KW-0472">Membrane</keyword>
<keyword evidence="1" id="KW-1133">Transmembrane helix</keyword>
<evidence type="ECO:0000313" key="3">
    <source>
        <dbReference type="Proteomes" id="UP001152888"/>
    </source>
</evidence>
<name>A0A9P0NZK7_ACAOB</name>
<comment type="caution">
    <text evidence="2">The sequence shown here is derived from an EMBL/GenBank/DDBJ whole genome shotgun (WGS) entry which is preliminary data.</text>
</comment>
<proteinExistence type="predicted"/>
<gene>
    <name evidence="2" type="ORF">ACAOBT_LOCUS3872</name>
</gene>
<keyword evidence="1" id="KW-0812">Transmembrane</keyword>